<feature type="region of interest" description="Disordered" evidence="1">
    <location>
        <begin position="842"/>
        <end position="973"/>
    </location>
</feature>
<feature type="compositionally biased region" description="Low complexity" evidence="1">
    <location>
        <begin position="363"/>
        <end position="386"/>
    </location>
</feature>
<feature type="compositionally biased region" description="Low complexity" evidence="1">
    <location>
        <begin position="235"/>
        <end position="254"/>
    </location>
</feature>
<protein>
    <submittedName>
        <fullName evidence="3">Uncharacterized protein</fullName>
    </submittedName>
</protein>
<feature type="region of interest" description="Disordered" evidence="1">
    <location>
        <begin position="154"/>
        <end position="179"/>
    </location>
</feature>
<feature type="compositionally biased region" description="Low complexity" evidence="1">
    <location>
        <begin position="725"/>
        <end position="742"/>
    </location>
</feature>
<dbReference type="InterPro" id="IPR000884">
    <property type="entry name" value="TSP1_rpt"/>
</dbReference>
<dbReference type="Proteomes" id="UP000887572">
    <property type="component" value="Unplaced"/>
</dbReference>
<feature type="compositionally biased region" description="Gly residues" evidence="1">
    <location>
        <begin position="409"/>
        <end position="421"/>
    </location>
</feature>
<feature type="compositionally biased region" description="Low complexity" evidence="1">
    <location>
        <begin position="876"/>
        <end position="890"/>
    </location>
</feature>
<feature type="region of interest" description="Disordered" evidence="1">
    <location>
        <begin position="195"/>
        <end position="254"/>
    </location>
</feature>
<dbReference type="Pfam" id="PF00090">
    <property type="entry name" value="TSP_1"/>
    <property type="match status" value="1"/>
</dbReference>
<dbReference type="SUPFAM" id="SSF82895">
    <property type="entry name" value="TSP-1 type 1 repeat"/>
    <property type="match status" value="1"/>
</dbReference>
<evidence type="ECO:0000313" key="3">
    <source>
        <dbReference type="WBParaSite" id="Gr19_v10_g7119.t1"/>
    </source>
</evidence>
<organism evidence="2 3">
    <name type="scientific">Globodera rostochiensis</name>
    <name type="common">Golden nematode worm</name>
    <name type="synonym">Heterodera rostochiensis</name>
    <dbReference type="NCBI Taxonomy" id="31243"/>
    <lineage>
        <taxon>Eukaryota</taxon>
        <taxon>Metazoa</taxon>
        <taxon>Ecdysozoa</taxon>
        <taxon>Nematoda</taxon>
        <taxon>Chromadorea</taxon>
        <taxon>Rhabditida</taxon>
        <taxon>Tylenchina</taxon>
        <taxon>Tylenchomorpha</taxon>
        <taxon>Tylenchoidea</taxon>
        <taxon>Heteroderidae</taxon>
        <taxon>Heteroderinae</taxon>
        <taxon>Globodera</taxon>
    </lineage>
</organism>
<proteinExistence type="predicted"/>
<feature type="compositionally biased region" description="Basic and acidic residues" evidence="1">
    <location>
        <begin position="603"/>
        <end position="612"/>
    </location>
</feature>
<feature type="compositionally biased region" description="Low complexity" evidence="1">
    <location>
        <begin position="467"/>
        <end position="483"/>
    </location>
</feature>
<name>A0A914I5M7_GLORO</name>
<dbReference type="WBParaSite" id="Gr19_v10_g7119.t1">
    <property type="protein sequence ID" value="Gr19_v10_g7119.t1"/>
    <property type="gene ID" value="Gr19_v10_g7119"/>
</dbReference>
<dbReference type="SMART" id="SM00209">
    <property type="entry name" value="TSP1"/>
    <property type="match status" value="2"/>
</dbReference>
<dbReference type="Gene3D" id="2.20.100.10">
    <property type="entry name" value="Thrombospondin type-1 (TSP1) repeat"/>
    <property type="match status" value="1"/>
</dbReference>
<keyword evidence="2" id="KW-1185">Reference proteome</keyword>
<reference evidence="3" key="1">
    <citation type="submission" date="2022-11" db="UniProtKB">
        <authorList>
            <consortium name="WormBaseParasite"/>
        </authorList>
    </citation>
    <scope>IDENTIFICATION</scope>
</reference>
<accession>A0A914I5M7</accession>
<feature type="compositionally biased region" description="Low complexity" evidence="1">
    <location>
        <begin position="701"/>
        <end position="716"/>
    </location>
</feature>
<dbReference type="PROSITE" id="PS50092">
    <property type="entry name" value="TSP1"/>
    <property type="match status" value="2"/>
</dbReference>
<sequence>MGSASMKNKANVKFARFSSLLVVVFHTFQIFCFSVAQLQRTAPQNARQQIEVAPAQPVDGTPLPPLALAIDEYAPEEEQTTGRLNQFQGFYTPRPLPAGAQFTFASVWASWSAWSFCNGGVQMRVRACNTVRGFSCLGPNREVRPCDELRYHPSSTHQHRFREAATPPPADDNPDIYRVNDPWAEDRREALRQLSSQNAGPTAKTQPFPANADVQGHHQPNNAAAEQNVPPNLEQNNSQNIQNLPQNNSPPSAQQQFWALSGQHGHRGTVEWGAATKKQLHSTKQFTEVGAPQTEGILPRALIRSKIEGIEAMEVTDLTKQLELEEPNKLAKQLVEIEDRLQKTEQKLQQNDQNRPISTMSATTTTTVTMSSKGTVVSPSTTPATVMGKKSGSKLVEDITREWWNERPPGGGQRRPPGGGQQQLLHSDGGQRAVLEEEPTESAEIVGPAEGNAMPTSLGTMARPRPSATSTSVKTSFTKSGTKVPTELGTSAPNNQSVIVRNGAAGDGKSAKLATFVPQNKNWMRLMAERDHKHQQSSDNAVGLMPRNASTMTARSAAVAAAVVEPKYQQMARNLTGRPVERMNARERTIVAVMEQQKRKQYRKDGDMEPAQKRQQKQGDSVNADTAQALEWMLANMTKSVEDVQLHGLQSVVGTLSPAPVDDAAEEEEDEDREKMETATKKAQKHRPSVVFPSKQLQKVGNNTKSNSNNNKNNGTTIIRRPSTASSAANGRGQSAAGAAQRPQNAKHLNLNRAFASGKPVRIGSEAEELEEEEDDEQIGDEGGDGGTTAAAKALERHRNRIISDLAHAQNVQQQKQQSGTADAMLMERRTVRLRAEMRAIGKQIGEMRQPETKEEEEEDETTQSTTMKTPRKRSSTTTAATTTPAATAAVHMDELDEDDGDEEEEEEEEEQKESGDEQHPTLLRPGGAAGHGQAVPPAEKHAKSEEKRPQNAKNSNDTGTGGTKNEIGPIRIGEAMVPSTAAIRRSNGISGNDVTTTNAEMDSSNNLWMGGRQQHADDNAEWTDWGVWGECICGKQMRNRVCHYEEHSNGCAGRSYEVRRCFAASANCPTTLPPVPPSRRSAGAGGGAIGILPLTAPQSNGIIRLRRLLWRMRKKR</sequence>
<feature type="compositionally biased region" description="Basic and acidic residues" evidence="1">
    <location>
        <begin position="395"/>
        <end position="405"/>
    </location>
</feature>
<evidence type="ECO:0000313" key="2">
    <source>
        <dbReference type="Proteomes" id="UP000887572"/>
    </source>
</evidence>
<feature type="compositionally biased region" description="Acidic residues" evidence="1">
    <location>
        <begin position="663"/>
        <end position="672"/>
    </location>
</feature>
<feature type="compositionally biased region" description="Acidic residues" evidence="1">
    <location>
        <begin position="895"/>
        <end position="912"/>
    </location>
</feature>
<feature type="compositionally biased region" description="Polar residues" evidence="1">
    <location>
        <begin position="218"/>
        <end position="234"/>
    </location>
</feature>
<evidence type="ECO:0000256" key="1">
    <source>
        <dbReference type="SAM" id="MobiDB-lite"/>
    </source>
</evidence>
<feature type="compositionally biased region" description="Acidic residues" evidence="1">
    <location>
        <begin position="766"/>
        <end position="784"/>
    </location>
</feature>
<feature type="compositionally biased region" description="Basic and acidic residues" evidence="1">
    <location>
        <begin position="939"/>
        <end position="950"/>
    </location>
</feature>
<dbReference type="AlphaFoldDB" id="A0A914I5M7"/>
<feature type="region of interest" description="Disordered" evidence="1">
    <location>
        <begin position="766"/>
        <end position="797"/>
    </location>
</feature>
<feature type="region of interest" description="Disordered" evidence="1">
    <location>
        <begin position="597"/>
        <end position="623"/>
    </location>
</feature>
<dbReference type="InterPro" id="IPR036383">
    <property type="entry name" value="TSP1_rpt_sf"/>
</dbReference>
<feature type="compositionally biased region" description="Polar residues" evidence="1">
    <location>
        <begin position="195"/>
        <end position="205"/>
    </location>
</feature>
<feature type="region of interest" description="Disordered" evidence="1">
    <location>
        <begin position="363"/>
        <end position="495"/>
    </location>
</feature>
<feature type="region of interest" description="Disordered" evidence="1">
    <location>
        <begin position="655"/>
        <end position="746"/>
    </location>
</feature>